<evidence type="ECO:0000313" key="1">
    <source>
        <dbReference type="EMBL" id="KAI0053230.1"/>
    </source>
</evidence>
<name>A0ACB8SBD4_9AGAM</name>
<proteinExistence type="predicted"/>
<dbReference type="Proteomes" id="UP000814033">
    <property type="component" value="Unassembled WGS sequence"/>
</dbReference>
<reference evidence="1" key="2">
    <citation type="journal article" date="2022" name="New Phytol.">
        <title>Evolutionary transition to the ectomycorrhizal habit in the genomes of a hyperdiverse lineage of mushroom-forming fungi.</title>
        <authorList>
            <person name="Looney B."/>
            <person name="Miyauchi S."/>
            <person name="Morin E."/>
            <person name="Drula E."/>
            <person name="Courty P.E."/>
            <person name="Kohler A."/>
            <person name="Kuo A."/>
            <person name="LaButti K."/>
            <person name="Pangilinan J."/>
            <person name="Lipzen A."/>
            <person name="Riley R."/>
            <person name="Andreopoulos W."/>
            <person name="He G."/>
            <person name="Johnson J."/>
            <person name="Nolan M."/>
            <person name="Tritt A."/>
            <person name="Barry K.W."/>
            <person name="Grigoriev I.V."/>
            <person name="Nagy L.G."/>
            <person name="Hibbett D."/>
            <person name="Henrissat B."/>
            <person name="Matheny P.B."/>
            <person name="Labbe J."/>
            <person name="Martin F.M."/>
        </authorList>
    </citation>
    <scope>NUCLEOTIDE SEQUENCE</scope>
    <source>
        <strain evidence="1">FP105234-sp</strain>
    </source>
</reference>
<reference evidence="1" key="1">
    <citation type="submission" date="2021-02" db="EMBL/GenBank/DDBJ databases">
        <authorList>
            <consortium name="DOE Joint Genome Institute"/>
            <person name="Ahrendt S."/>
            <person name="Looney B.P."/>
            <person name="Miyauchi S."/>
            <person name="Morin E."/>
            <person name="Drula E."/>
            <person name="Courty P.E."/>
            <person name="Chicoki N."/>
            <person name="Fauchery L."/>
            <person name="Kohler A."/>
            <person name="Kuo A."/>
            <person name="Labutti K."/>
            <person name="Pangilinan J."/>
            <person name="Lipzen A."/>
            <person name="Riley R."/>
            <person name="Andreopoulos W."/>
            <person name="He G."/>
            <person name="Johnson J."/>
            <person name="Barry K.W."/>
            <person name="Grigoriev I.V."/>
            <person name="Nagy L."/>
            <person name="Hibbett D."/>
            <person name="Henrissat B."/>
            <person name="Matheny P.B."/>
            <person name="Labbe J."/>
            <person name="Martin F."/>
        </authorList>
    </citation>
    <scope>NUCLEOTIDE SEQUENCE</scope>
    <source>
        <strain evidence="1">FP105234-sp</strain>
    </source>
</reference>
<gene>
    <name evidence="1" type="ORF">FA95DRAFT_1482141</name>
</gene>
<evidence type="ECO:0000313" key="2">
    <source>
        <dbReference type="Proteomes" id="UP000814033"/>
    </source>
</evidence>
<organism evidence="1 2">
    <name type="scientific">Auriscalpium vulgare</name>
    <dbReference type="NCBI Taxonomy" id="40419"/>
    <lineage>
        <taxon>Eukaryota</taxon>
        <taxon>Fungi</taxon>
        <taxon>Dikarya</taxon>
        <taxon>Basidiomycota</taxon>
        <taxon>Agaricomycotina</taxon>
        <taxon>Agaricomycetes</taxon>
        <taxon>Russulales</taxon>
        <taxon>Auriscalpiaceae</taxon>
        <taxon>Auriscalpium</taxon>
    </lineage>
</organism>
<sequence>MEVYTARLASFKDQRVKFASAKRYVKVSWPHPKTFAATPEMLAEAGFYFAPTFEDRDNAVCFLCEKELSGWEEKDDPFTVHWEKCGDKCAWAVVRCGLGEDIDRKGNFTFSDPARQPASKVMEKARLSTFNANGWWPHDQTKGHGASSGKMAKAGFVYTPQQAGDDTATCFYCHVSLSGWDEDDDPL</sequence>
<protein>
    <submittedName>
        <fullName evidence="1">Inhibitor of apoptosis repeat-containing protein</fullName>
    </submittedName>
</protein>
<keyword evidence="2" id="KW-1185">Reference proteome</keyword>
<comment type="caution">
    <text evidence="1">The sequence shown here is derived from an EMBL/GenBank/DDBJ whole genome shotgun (WGS) entry which is preliminary data.</text>
</comment>
<accession>A0ACB8SBD4</accession>
<dbReference type="EMBL" id="MU275841">
    <property type="protein sequence ID" value="KAI0053230.1"/>
    <property type="molecule type" value="Genomic_DNA"/>
</dbReference>